<dbReference type="GO" id="GO:0022625">
    <property type="term" value="C:cytosolic large ribosomal subunit"/>
    <property type="evidence" value="ECO:0007669"/>
    <property type="project" value="TreeGrafter"/>
</dbReference>
<dbReference type="PANTHER" id="PTHR10965:SF0">
    <property type="entry name" value="LARGE RIBOSOMAL SUBUNIT PROTEIN EL38"/>
    <property type="match status" value="1"/>
</dbReference>
<keyword evidence="5" id="KW-1133">Transmembrane helix</keyword>
<reference evidence="6" key="2">
    <citation type="submission" date="2020-04" db="EMBL/GenBank/DDBJ databases">
        <authorList>
            <person name="Santos R.A.C."/>
            <person name="Steenwyk J.L."/>
            <person name="Rivero-Menendez O."/>
            <person name="Mead M.E."/>
            <person name="Silva L.P."/>
            <person name="Bastos R.W."/>
            <person name="Alastruey-Izquierdo A."/>
            <person name="Goldman G.H."/>
            <person name="Rokas A."/>
        </authorList>
    </citation>
    <scope>NUCLEOTIDE SEQUENCE</scope>
    <source>
        <strain evidence="6">CNM-CM8927</strain>
    </source>
</reference>
<evidence type="ECO:0000313" key="7">
    <source>
        <dbReference type="Proteomes" id="UP000649114"/>
    </source>
</evidence>
<dbReference type="InterPro" id="IPR002675">
    <property type="entry name" value="Ribosomal_eL38"/>
</dbReference>
<keyword evidence="2 4" id="KW-0689">Ribosomal protein</keyword>
<dbReference type="GO" id="GO:0006412">
    <property type="term" value="P:translation"/>
    <property type="evidence" value="ECO:0007669"/>
    <property type="project" value="InterPro"/>
</dbReference>
<dbReference type="FunFam" id="3.30.720.90:FF:000001">
    <property type="entry name" value="60S ribosomal protein L38"/>
    <property type="match status" value="1"/>
</dbReference>
<dbReference type="Proteomes" id="UP000649114">
    <property type="component" value="Unassembled WGS sequence"/>
</dbReference>
<name>A0AAN6BPV3_ASPLE</name>
<evidence type="ECO:0000256" key="5">
    <source>
        <dbReference type="SAM" id="Phobius"/>
    </source>
</evidence>
<gene>
    <name evidence="6" type="ORF">CNMCM8927_005515</name>
</gene>
<protein>
    <recommendedName>
        <fullName evidence="8">60S ribosomal protein L38</fullName>
    </recommendedName>
</protein>
<dbReference type="PANTHER" id="PTHR10965">
    <property type="entry name" value="60S RIBOSOMAL PROTEIN L38"/>
    <property type="match status" value="1"/>
</dbReference>
<dbReference type="EMBL" id="JAAAPU010000035">
    <property type="protein sequence ID" value="KAF4205946.1"/>
    <property type="molecule type" value="Genomic_DNA"/>
</dbReference>
<comment type="similarity">
    <text evidence="1 4">Belongs to the eukaryotic ribosomal protein eL38 family.</text>
</comment>
<dbReference type="GO" id="GO:0003735">
    <property type="term" value="F:structural constituent of ribosome"/>
    <property type="evidence" value="ECO:0007669"/>
    <property type="project" value="InterPro"/>
</dbReference>
<accession>A0AAN6BPV3</accession>
<keyword evidence="5" id="KW-0812">Transmembrane</keyword>
<proteinExistence type="inferred from homology"/>
<evidence type="ECO:0000313" key="6">
    <source>
        <dbReference type="EMBL" id="KAF4205946.1"/>
    </source>
</evidence>
<reference evidence="6" key="1">
    <citation type="journal article" date="2020" name="bioRxiv">
        <title>Genomic and phenotypic heterogeneity of clinical isolates of the human pathogens Aspergillus fumigatus, Aspergillus lentulus and Aspergillus fumigatiaffinis.</title>
        <authorList>
            <person name="dos Santos R.A.C."/>
            <person name="Steenwyk J.L."/>
            <person name="Rivero-Menendez O."/>
            <person name="Mead M.E."/>
            <person name="Silva L.P."/>
            <person name="Bastos R.W."/>
            <person name="Alastruey-Izquierdo A."/>
            <person name="Goldman G.H."/>
            <person name="Rokas A."/>
        </authorList>
    </citation>
    <scope>NUCLEOTIDE SEQUENCE</scope>
    <source>
        <strain evidence="6">CNM-CM8927</strain>
    </source>
</reference>
<comment type="caution">
    <text evidence="6">The sequence shown here is derived from an EMBL/GenBank/DDBJ whole genome shotgun (WGS) entry which is preliminary data.</text>
</comment>
<dbReference type="GO" id="GO:0022618">
    <property type="term" value="P:protein-RNA complex assembly"/>
    <property type="evidence" value="ECO:0007669"/>
    <property type="project" value="TreeGrafter"/>
</dbReference>
<dbReference type="Pfam" id="PF01781">
    <property type="entry name" value="Ribosomal_L38e"/>
    <property type="match status" value="1"/>
</dbReference>
<evidence type="ECO:0000256" key="4">
    <source>
        <dbReference type="RuleBase" id="RU003445"/>
    </source>
</evidence>
<dbReference type="AlphaFoldDB" id="A0AAN6BPV3"/>
<evidence type="ECO:0000256" key="2">
    <source>
        <dbReference type="ARBA" id="ARBA00022980"/>
    </source>
</evidence>
<sequence length="232" mass="26827">MPPPPKDSNRLYDPAFEWFDTLLRAGLAFSVLTFMIIFLSNSVKLVAFWRRNRLRVHLSKRDPRSRNGVELRDVPHTTAPIRYDFAPSQADAASVIHRPNPIYRDASRVTDNIAPGTVPPWQWRQHQPQEEERLFHTIASSITRFASITLPTMPREVSDIKQFIEICRRKDASSARIKRNRSTQQIKFKVRCHRFIYTLVLKDSDKADKLKQSLPPALKVVDVSKGDKKKAL</sequence>
<evidence type="ECO:0000256" key="3">
    <source>
        <dbReference type="ARBA" id="ARBA00023274"/>
    </source>
</evidence>
<evidence type="ECO:0008006" key="8">
    <source>
        <dbReference type="Google" id="ProtNLM"/>
    </source>
</evidence>
<dbReference type="Gene3D" id="3.30.720.90">
    <property type="match status" value="1"/>
</dbReference>
<evidence type="ECO:0000256" key="1">
    <source>
        <dbReference type="ARBA" id="ARBA00007803"/>
    </source>
</evidence>
<organism evidence="6 7">
    <name type="scientific">Aspergillus lentulus</name>
    <dbReference type="NCBI Taxonomy" id="293939"/>
    <lineage>
        <taxon>Eukaryota</taxon>
        <taxon>Fungi</taxon>
        <taxon>Dikarya</taxon>
        <taxon>Ascomycota</taxon>
        <taxon>Pezizomycotina</taxon>
        <taxon>Eurotiomycetes</taxon>
        <taxon>Eurotiomycetidae</taxon>
        <taxon>Eurotiales</taxon>
        <taxon>Aspergillaceae</taxon>
        <taxon>Aspergillus</taxon>
        <taxon>Aspergillus subgen. Fumigati</taxon>
    </lineage>
</organism>
<dbReference type="InterPro" id="IPR038464">
    <property type="entry name" value="Ribosomal_eL38_sf"/>
</dbReference>
<keyword evidence="5" id="KW-0472">Membrane</keyword>
<feature type="transmembrane region" description="Helical" evidence="5">
    <location>
        <begin position="27"/>
        <end position="49"/>
    </location>
</feature>
<keyword evidence="3 4" id="KW-0687">Ribonucleoprotein</keyword>